<sequence length="340" mass="38557">MQRAASLREWSEKSTGLWLKLNSIQNQWRLLAGQYVGLPLAFRRDMTLGKWSERFTCAAVLQHIAAYPAILSDPNVYKMQQLAEMNDQFLSDTETCIVSRGWYAMLHEAASTMRHWQDISDNEINPQRIVALLDQGEAAVQAMEVMLQTLLSTYCSAEATPRPDRMMTRAWNTMCSDIRWGAALEKAAAKFTWEVQTTSQPPSNGGRRVWVNYEVALPPEAASEGTTLLQSAAVTRQLLILLRSTHATQRRRLDHQYGRHTTSNGRAHLRRRTSFPTHRTTSRWRLSQPVAPQTFTPQSNGTRLISSQATLTWNTALPPMEISRSMLGRKEATLRLRGST</sequence>
<feature type="region of interest" description="Disordered" evidence="1">
    <location>
        <begin position="275"/>
        <end position="300"/>
    </location>
</feature>
<proteinExistence type="predicted"/>
<dbReference type="GeneID" id="54559552"/>
<keyword evidence="3" id="KW-1185">Reference proteome</keyword>
<evidence type="ECO:0000256" key="1">
    <source>
        <dbReference type="SAM" id="MobiDB-lite"/>
    </source>
</evidence>
<dbReference type="Proteomes" id="UP000799537">
    <property type="component" value="Unassembled WGS sequence"/>
</dbReference>
<dbReference type="AlphaFoldDB" id="A0A6A6CJV0"/>
<evidence type="ECO:0000313" key="2">
    <source>
        <dbReference type="EMBL" id="KAF2167504.1"/>
    </source>
</evidence>
<evidence type="ECO:0000313" key="3">
    <source>
        <dbReference type="Proteomes" id="UP000799537"/>
    </source>
</evidence>
<dbReference type="RefSeq" id="XP_033668393.1">
    <property type="nucleotide sequence ID" value="XM_033806280.1"/>
</dbReference>
<protein>
    <submittedName>
        <fullName evidence="2">Uncharacterized protein</fullName>
    </submittedName>
</protein>
<gene>
    <name evidence="2" type="ORF">M409DRAFT_22312</name>
</gene>
<organism evidence="2 3">
    <name type="scientific">Zasmidium cellare ATCC 36951</name>
    <dbReference type="NCBI Taxonomy" id="1080233"/>
    <lineage>
        <taxon>Eukaryota</taxon>
        <taxon>Fungi</taxon>
        <taxon>Dikarya</taxon>
        <taxon>Ascomycota</taxon>
        <taxon>Pezizomycotina</taxon>
        <taxon>Dothideomycetes</taxon>
        <taxon>Dothideomycetidae</taxon>
        <taxon>Mycosphaerellales</taxon>
        <taxon>Mycosphaerellaceae</taxon>
        <taxon>Zasmidium</taxon>
    </lineage>
</organism>
<dbReference type="EMBL" id="ML993593">
    <property type="protein sequence ID" value="KAF2167504.1"/>
    <property type="molecule type" value="Genomic_DNA"/>
</dbReference>
<reference evidence="2" key="1">
    <citation type="journal article" date="2020" name="Stud. Mycol.">
        <title>101 Dothideomycetes genomes: a test case for predicting lifestyles and emergence of pathogens.</title>
        <authorList>
            <person name="Haridas S."/>
            <person name="Albert R."/>
            <person name="Binder M."/>
            <person name="Bloem J."/>
            <person name="Labutti K."/>
            <person name="Salamov A."/>
            <person name="Andreopoulos B."/>
            <person name="Baker S."/>
            <person name="Barry K."/>
            <person name="Bills G."/>
            <person name="Bluhm B."/>
            <person name="Cannon C."/>
            <person name="Castanera R."/>
            <person name="Culley D."/>
            <person name="Daum C."/>
            <person name="Ezra D."/>
            <person name="Gonzalez J."/>
            <person name="Henrissat B."/>
            <person name="Kuo A."/>
            <person name="Liang C."/>
            <person name="Lipzen A."/>
            <person name="Lutzoni F."/>
            <person name="Magnuson J."/>
            <person name="Mondo S."/>
            <person name="Nolan M."/>
            <person name="Ohm R."/>
            <person name="Pangilinan J."/>
            <person name="Park H.-J."/>
            <person name="Ramirez L."/>
            <person name="Alfaro M."/>
            <person name="Sun H."/>
            <person name="Tritt A."/>
            <person name="Yoshinaga Y."/>
            <person name="Zwiers L.-H."/>
            <person name="Turgeon B."/>
            <person name="Goodwin S."/>
            <person name="Spatafora J."/>
            <person name="Crous P."/>
            <person name="Grigoriev I."/>
        </authorList>
    </citation>
    <scope>NUCLEOTIDE SEQUENCE</scope>
    <source>
        <strain evidence="2">ATCC 36951</strain>
    </source>
</reference>
<name>A0A6A6CJV0_ZASCE</name>
<accession>A0A6A6CJV0</accession>